<dbReference type="GO" id="GO:0046677">
    <property type="term" value="P:response to antibiotic"/>
    <property type="evidence" value="ECO:0007669"/>
    <property type="project" value="UniProtKB-KW"/>
</dbReference>
<gene>
    <name evidence="8" type="ORF">H9871_11275</name>
</gene>
<evidence type="ECO:0000313" key="8">
    <source>
        <dbReference type="EMBL" id="HIX00709.1"/>
    </source>
</evidence>
<dbReference type="InterPro" id="IPR047817">
    <property type="entry name" value="ABC2_TM_bact-type"/>
</dbReference>
<organism evidence="8 9">
    <name type="scientific">Candidatus Nesterenkonia stercoripullorum</name>
    <dbReference type="NCBI Taxonomy" id="2838701"/>
    <lineage>
        <taxon>Bacteria</taxon>
        <taxon>Bacillati</taxon>
        <taxon>Actinomycetota</taxon>
        <taxon>Actinomycetes</taxon>
        <taxon>Micrococcales</taxon>
        <taxon>Micrococcaceae</taxon>
        <taxon>Nesterenkonia</taxon>
    </lineage>
</organism>
<dbReference type="PANTHER" id="PTHR43229:SF2">
    <property type="entry name" value="NODULATION PROTEIN J"/>
    <property type="match status" value="1"/>
</dbReference>
<feature type="transmembrane region" description="Helical" evidence="6">
    <location>
        <begin position="70"/>
        <end position="92"/>
    </location>
</feature>
<dbReference type="EMBL" id="DXGD01000419">
    <property type="protein sequence ID" value="HIX00709.1"/>
    <property type="molecule type" value="Genomic_DNA"/>
</dbReference>
<evidence type="ECO:0000256" key="2">
    <source>
        <dbReference type="ARBA" id="ARBA00022692"/>
    </source>
</evidence>
<dbReference type="InterPro" id="IPR013525">
    <property type="entry name" value="ABC2_TM"/>
</dbReference>
<protein>
    <recommendedName>
        <fullName evidence="6">Transport permease protein</fullName>
    </recommendedName>
</protein>
<comment type="similarity">
    <text evidence="6">Belongs to the ABC-2 integral membrane protein family.</text>
</comment>
<sequence>MMKDASLTAEDRFSGRRVRALLGLQRRELLRDKRNFWFAFLFPFALLGMFLLIFGNVGSYTDGSSAVDQVIAMTLFMSVTSVAFVATASPLATLRRDGVLRLLGTTPASRVEFLLTHMPVRLAVVIFQVLLILVIGVALGAVTPAHILPAMGASLLGLLMFGALGYLLGGILPGPDAASNLGTFVQLAAFFLSGLVFPLDSFPETMETILTYMPFTFFSDLLMGVLVGGDFLHPWWLSTVVILGTAGVLSVIAARV</sequence>
<evidence type="ECO:0000313" key="9">
    <source>
        <dbReference type="Proteomes" id="UP000824151"/>
    </source>
</evidence>
<dbReference type="PIRSF" id="PIRSF006648">
    <property type="entry name" value="DrrB"/>
    <property type="match status" value="1"/>
</dbReference>
<feature type="transmembrane region" description="Helical" evidence="6">
    <location>
        <begin position="180"/>
        <end position="197"/>
    </location>
</feature>
<keyword evidence="6" id="KW-0813">Transport</keyword>
<keyword evidence="2 6" id="KW-0812">Transmembrane</keyword>
<dbReference type="GO" id="GO:0140359">
    <property type="term" value="F:ABC-type transporter activity"/>
    <property type="evidence" value="ECO:0007669"/>
    <property type="project" value="InterPro"/>
</dbReference>
<accession>A0A9D1UUN1</accession>
<comment type="subcellular location">
    <subcellularLocation>
        <location evidence="6">Cell membrane</location>
        <topology evidence="6">Multi-pass membrane protein</topology>
    </subcellularLocation>
    <subcellularLocation>
        <location evidence="1">Membrane</location>
        <topology evidence="1">Multi-pass membrane protein</topology>
    </subcellularLocation>
</comment>
<keyword evidence="3 6" id="KW-1133">Transmembrane helix</keyword>
<reference evidence="8" key="1">
    <citation type="journal article" date="2021" name="PeerJ">
        <title>Extensive microbial diversity within the chicken gut microbiome revealed by metagenomics and culture.</title>
        <authorList>
            <person name="Gilroy R."/>
            <person name="Ravi A."/>
            <person name="Getino M."/>
            <person name="Pursley I."/>
            <person name="Horton D.L."/>
            <person name="Alikhan N.F."/>
            <person name="Baker D."/>
            <person name="Gharbi K."/>
            <person name="Hall N."/>
            <person name="Watson M."/>
            <person name="Adriaenssens E.M."/>
            <person name="Foster-Nyarko E."/>
            <person name="Jarju S."/>
            <person name="Secka A."/>
            <person name="Antonio M."/>
            <person name="Oren A."/>
            <person name="Chaudhuri R.R."/>
            <person name="La Ragione R."/>
            <person name="Hildebrand F."/>
            <person name="Pallen M.J."/>
        </authorList>
    </citation>
    <scope>NUCLEOTIDE SEQUENCE</scope>
    <source>
        <strain evidence="8">ChiHejej3B27-3195</strain>
    </source>
</reference>
<feature type="transmembrane region" description="Helical" evidence="6">
    <location>
        <begin position="36"/>
        <end position="58"/>
    </location>
</feature>
<evidence type="ECO:0000259" key="7">
    <source>
        <dbReference type="PROSITE" id="PS51012"/>
    </source>
</evidence>
<feature type="transmembrane region" description="Helical" evidence="6">
    <location>
        <begin position="235"/>
        <end position="254"/>
    </location>
</feature>
<feature type="transmembrane region" description="Helical" evidence="6">
    <location>
        <begin position="147"/>
        <end position="168"/>
    </location>
</feature>
<evidence type="ECO:0000256" key="4">
    <source>
        <dbReference type="ARBA" id="ARBA00023136"/>
    </source>
</evidence>
<feature type="non-terminal residue" evidence="8">
    <location>
        <position position="256"/>
    </location>
</feature>
<feature type="transmembrane region" description="Helical" evidence="6">
    <location>
        <begin position="209"/>
        <end position="228"/>
    </location>
</feature>
<dbReference type="InterPro" id="IPR051784">
    <property type="entry name" value="Nod_factor_ABC_transporter"/>
</dbReference>
<dbReference type="Pfam" id="PF01061">
    <property type="entry name" value="ABC2_membrane"/>
    <property type="match status" value="1"/>
</dbReference>
<dbReference type="GO" id="GO:0043190">
    <property type="term" value="C:ATP-binding cassette (ABC) transporter complex"/>
    <property type="evidence" value="ECO:0007669"/>
    <property type="project" value="InterPro"/>
</dbReference>
<keyword evidence="6" id="KW-1003">Cell membrane</keyword>
<evidence type="ECO:0000256" key="1">
    <source>
        <dbReference type="ARBA" id="ARBA00004141"/>
    </source>
</evidence>
<evidence type="ECO:0000256" key="5">
    <source>
        <dbReference type="ARBA" id="ARBA00023251"/>
    </source>
</evidence>
<reference evidence="8" key="2">
    <citation type="submission" date="2021-04" db="EMBL/GenBank/DDBJ databases">
        <authorList>
            <person name="Gilroy R."/>
        </authorList>
    </citation>
    <scope>NUCLEOTIDE SEQUENCE</scope>
    <source>
        <strain evidence="8">ChiHejej3B27-3195</strain>
    </source>
</reference>
<dbReference type="Proteomes" id="UP000824151">
    <property type="component" value="Unassembled WGS sequence"/>
</dbReference>
<feature type="domain" description="ABC transmembrane type-2" evidence="7">
    <location>
        <begin position="34"/>
        <end position="256"/>
    </location>
</feature>
<evidence type="ECO:0000256" key="6">
    <source>
        <dbReference type="RuleBase" id="RU361157"/>
    </source>
</evidence>
<comment type="caution">
    <text evidence="8">The sequence shown here is derived from an EMBL/GenBank/DDBJ whole genome shotgun (WGS) entry which is preliminary data.</text>
</comment>
<keyword evidence="4 6" id="KW-0472">Membrane</keyword>
<dbReference type="InterPro" id="IPR000412">
    <property type="entry name" value="ABC_2_transport"/>
</dbReference>
<keyword evidence="5" id="KW-0046">Antibiotic resistance</keyword>
<dbReference type="PROSITE" id="PS51012">
    <property type="entry name" value="ABC_TM2"/>
    <property type="match status" value="1"/>
</dbReference>
<name>A0A9D1UUN1_9MICC</name>
<dbReference type="AlphaFoldDB" id="A0A9D1UUN1"/>
<feature type="transmembrane region" description="Helical" evidence="6">
    <location>
        <begin position="120"/>
        <end position="141"/>
    </location>
</feature>
<evidence type="ECO:0000256" key="3">
    <source>
        <dbReference type="ARBA" id="ARBA00022989"/>
    </source>
</evidence>
<proteinExistence type="inferred from homology"/>
<dbReference type="PANTHER" id="PTHR43229">
    <property type="entry name" value="NODULATION PROTEIN J"/>
    <property type="match status" value="1"/>
</dbReference>